<dbReference type="Proteomes" id="UP001162483">
    <property type="component" value="Unassembled WGS sequence"/>
</dbReference>
<keyword evidence="2" id="KW-1185">Reference proteome</keyword>
<reference evidence="1" key="1">
    <citation type="submission" date="2023-05" db="EMBL/GenBank/DDBJ databases">
        <authorList>
            <person name="Stuckert A."/>
        </authorList>
    </citation>
    <scope>NUCLEOTIDE SEQUENCE</scope>
</reference>
<comment type="caution">
    <text evidence="1">The sequence shown here is derived from an EMBL/GenBank/DDBJ whole genome shotgun (WGS) entry which is preliminary data.</text>
</comment>
<evidence type="ECO:0000313" key="1">
    <source>
        <dbReference type="EMBL" id="CAI9573127.1"/>
    </source>
</evidence>
<name>A0ABN9DNZ1_9NEOB</name>
<proteinExistence type="predicted"/>
<protein>
    <submittedName>
        <fullName evidence="1">Uncharacterized protein</fullName>
    </submittedName>
</protein>
<dbReference type="EMBL" id="CATNWA010014541">
    <property type="protein sequence ID" value="CAI9573127.1"/>
    <property type="molecule type" value="Genomic_DNA"/>
</dbReference>
<organism evidence="1 2">
    <name type="scientific">Staurois parvus</name>
    <dbReference type="NCBI Taxonomy" id="386267"/>
    <lineage>
        <taxon>Eukaryota</taxon>
        <taxon>Metazoa</taxon>
        <taxon>Chordata</taxon>
        <taxon>Craniata</taxon>
        <taxon>Vertebrata</taxon>
        <taxon>Euteleostomi</taxon>
        <taxon>Amphibia</taxon>
        <taxon>Batrachia</taxon>
        <taxon>Anura</taxon>
        <taxon>Neobatrachia</taxon>
        <taxon>Ranoidea</taxon>
        <taxon>Ranidae</taxon>
        <taxon>Staurois</taxon>
    </lineage>
</organism>
<gene>
    <name evidence="1" type="ORF">SPARVUS_LOCUS7589995</name>
</gene>
<sequence>MEIPGRYSGFLPVWTASRDKCSVTFRGGLTIRALGHCSRARGQ</sequence>
<evidence type="ECO:0000313" key="2">
    <source>
        <dbReference type="Proteomes" id="UP001162483"/>
    </source>
</evidence>
<accession>A0ABN9DNZ1</accession>